<reference evidence="1 2" key="1">
    <citation type="journal article" date="2022" name="bioRxiv">
        <title>An ancient truncated duplication of the anti-Mullerian hormone receptor type 2 gene is a potential conserved master sex determinant in the Pangasiidae catfish family.</title>
        <authorList>
            <person name="Wen M."/>
            <person name="Pan Q."/>
            <person name="Jouanno E."/>
            <person name="Montfort J."/>
            <person name="Zahm M."/>
            <person name="Cabau C."/>
            <person name="Klopp C."/>
            <person name="Iampietro C."/>
            <person name="Roques C."/>
            <person name="Bouchez O."/>
            <person name="Castinel A."/>
            <person name="Donnadieu C."/>
            <person name="Parrinello H."/>
            <person name="Poncet C."/>
            <person name="Belmonte E."/>
            <person name="Gautier V."/>
            <person name="Avarre J.-C."/>
            <person name="Dugue R."/>
            <person name="Gustiano R."/>
            <person name="Ha T.T.T."/>
            <person name="Campet M."/>
            <person name="Sriphairoj K."/>
            <person name="Ribolli J."/>
            <person name="de Almeida F.L."/>
            <person name="Desvignes T."/>
            <person name="Postlethwait J.H."/>
            <person name="Bucao C.F."/>
            <person name="Robinson-Rechavi M."/>
            <person name="Bobe J."/>
            <person name="Herpin A."/>
            <person name="Guiguen Y."/>
        </authorList>
    </citation>
    <scope>NUCLEOTIDE SEQUENCE [LARGE SCALE GENOMIC DNA]</scope>
    <source>
        <strain evidence="1">YG-Dec2019</strain>
    </source>
</reference>
<evidence type="ECO:0000313" key="1">
    <source>
        <dbReference type="EMBL" id="MCI4378560.1"/>
    </source>
</evidence>
<keyword evidence="2" id="KW-1185">Reference proteome</keyword>
<sequence>MACLCFPTVTCSLIYTQSESSAESSAVRPNCFSNTEHHTHAFLRFDFLILQCQSRAMGSGDCCNLLGPDNREEMCKCNKSLFYWKGIQLLPKRGADHRGGAPHQSCTEITMGEMQLPSFYMLAVLFYKPTCKQ</sequence>
<evidence type="ECO:0000313" key="2">
    <source>
        <dbReference type="Proteomes" id="UP000829447"/>
    </source>
</evidence>
<name>A0ACC5WI78_PANGG</name>
<organism evidence="1 2">
    <name type="scientific">Pangasianodon gigas</name>
    <name type="common">Mekong giant catfish</name>
    <name type="synonym">Pangasius gigas</name>
    <dbReference type="NCBI Taxonomy" id="30993"/>
    <lineage>
        <taxon>Eukaryota</taxon>
        <taxon>Metazoa</taxon>
        <taxon>Chordata</taxon>
        <taxon>Craniata</taxon>
        <taxon>Vertebrata</taxon>
        <taxon>Euteleostomi</taxon>
        <taxon>Actinopterygii</taxon>
        <taxon>Neopterygii</taxon>
        <taxon>Teleostei</taxon>
        <taxon>Ostariophysi</taxon>
        <taxon>Siluriformes</taxon>
        <taxon>Pangasiidae</taxon>
        <taxon>Pangasianodon</taxon>
    </lineage>
</organism>
<comment type="caution">
    <text evidence="1">The sequence shown here is derived from an EMBL/GenBank/DDBJ whole genome shotgun (WGS) entry which is preliminary data.</text>
</comment>
<protein>
    <submittedName>
        <fullName evidence="1">Uncharacterized protein</fullName>
    </submittedName>
</protein>
<dbReference type="Proteomes" id="UP000829447">
    <property type="component" value="Linkage Group LG5"/>
</dbReference>
<gene>
    <name evidence="1" type="ORF">PGIGA_G00217240</name>
</gene>
<proteinExistence type="predicted"/>
<accession>A0ACC5WI78</accession>
<dbReference type="EMBL" id="CM040458">
    <property type="protein sequence ID" value="MCI4378560.1"/>
    <property type="molecule type" value="Genomic_DNA"/>
</dbReference>